<name>A0A376DV45_CHRCU</name>
<evidence type="ECO:0000313" key="2">
    <source>
        <dbReference type="Proteomes" id="UP000255224"/>
    </source>
</evidence>
<evidence type="ECO:0000313" key="1">
    <source>
        <dbReference type="EMBL" id="STC95727.1"/>
    </source>
</evidence>
<sequence length="29" mass="3359">MKKETFIDLTAQIELLSSQKIIQNNPKLN</sequence>
<dbReference type="AlphaFoldDB" id="A0A376DV45"/>
<dbReference type="Proteomes" id="UP000255224">
    <property type="component" value="Unassembled WGS sequence"/>
</dbReference>
<organism evidence="1 2">
    <name type="scientific">Chryseobacterium carnipullorum</name>
    <dbReference type="NCBI Taxonomy" id="1124835"/>
    <lineage>
        <taxon>Bacteria</taxon>
        <taxon>Pseudomonadati</taxon>
        <taxon>Bacteroidota</taxon>
        <taxon>Flavobacteriia</taxon>
        <taxon>Flavobacteriales</taxon>
        <taxon>Weeksellaceae</taxon>
        <taxon>Chryseobacterium group</taxon>
        <taxon>Chryseobacterium</taxon>
    </lineage>
</organism>
<accession>A0A376DV45</accession>
<proteinExistence type="predicted"/>
<reference evidence="1 2" key="1">
    <citation type="submission" date="2018-06" db="EMBL/GenBank/DDBJ databases">
        <authorList>
            <consortium name="Pathogen Informatics"/>
            <person name="Doyle S."/>
        </authorList>
    </citation>
    <scope>NUCLEOTIDE SEQUENCE [LARGE SCALE GENOMIC DNA]</scope>
    <source>
        <strain evidence="1 2">NCTC13533</strain>
    </source>
</reference>
<gene>
    <name evidence="1" type="ORF">NCTC13533_01972</name>
</gene>
<protein>
    <submittedName>
        <fullName evidence="1">Uncharacterized protein</fullName>
    </submittedName>
</protein>
<dbReference type="EMBL" id="UFVQ01000003">
    <property type="protein sequence ID" value="STC95727.1"/>
    <property type="molecule type" value="Genomic_DNA"/>
</dbReference>